<dbReference type="AlphaFoldDB" id="A0A1F6VI58"/>
<dbReference type="EMBL" id="MFTT01000028">
    <property type="protein sequence ID" value="OGI69302.1"/>
    <property type="molecule type" value="Genomic_DNA"/>
</dbReference>
<organism evidence="5 6">
    <name type="scientific">Candidatus Nomurabacteria bacterium RIFCSPHIGHO2_01_FULL_42_16</name>
    <dbReference type="NCBI Taxonomy" id="1801743"/>
    <lineage>
        <taxon>Bacteria</taxon>
        <taxon>Candidatus Nomuraibacteriota</taxon>
    </lineage>
</organism>
<keyword evidence="3" id="KW-0804">Transcription</keyword>
<name>A0A1F6VI58_9BACT</name>
<evidence type="ECO:0000256" key="2">
    <source>
        <dbReference type="ARBA" id="ARBA00023125"/>
    </source>
</evidence>
<dbReference type="Gene3D" id="1.10.10.10">
    <property type="entry name" value="Winged helix-like DNA-binding domain superfamily/Winged helix DNA-binding domain"/>
    <property type="match status" value="1"/>
</dbReference>
<evidence type="ECO:0000259" key="4">
    <source>
        <dbReference type="PROSITE" id="PS50987"/>
    </source>
</evidence>
<proteinExistence type="predicted"/>
<dbReference type="Pfam" id="PF13412">
    <property type="entry name" value="HTH_24"/>
    <property type="match status" value="1"/>
</dbReference>
<dbReference type="InterPro" id="IPR001845">
    <property type="entry name" value="HTH_ArsR_DNA-bd_dom"/>
</dbReference>
<dbReference type="CDD" id="cd00090">
    <property type="entry name" value="HTH_ARSR"/>
    <property type="match status" value="1"/>
</dbReference>
<gene>
    <name evidence="5" type="ORF">A2824_00890</name>
</gene>
<dbReference type="SMART" id="SM00418">
    <property type="entry name" value="HTH_ARSR"/>
    <property type="match status" value="1"/>
</dbReference>
<dbReference type="STRING" id="1801743.A2824_00890"/>
<dbReference type="GO" id="GO:0003700">
    <property type="term" value="F:DNA-binding transcription factor activity"/>
    <property type="evidence" value="ECO:0007669"/>
    <property type="project" value="InterPro"/>
</dbReference>
<dbReference type="Proteomes" id="UP000178059">
    <property type="component" value="Unassembled WGS sequence"/>
</dbReference>
<dbReference type="InterPro" id="IPR036388">
    <property type="entry name" value="WH-like_DNA-bd_sf"/>
</dbReference>
<accession>A0A1F6VI58</accession>
<protein>
    <recommendedName>
        <fullName evidence="4">HTH arsR-type domain-containing protein</fullName>
    </recommendedName>
</protein>
<evidence type="ECO:0000313" key="5">
    <source>
        <dbReference type="EMBL" id="OGI69302.1"/>
    </source>
</evidence>
<evidence type="ECO:0000256" key="1">
    <source>
        <dbReference type="ARBA" id="ARBA00023015"/>
    </source>
</evidence>
<dbReference type="GO" id="GO:0003677">
    <property type="term" value="F:DNA binding"/>
    <property type="evidence" value="ECO:0007669"/>
    <property type="project" value="UniProtKB-KW"/>
</dbReference>
<comment type="caution">
    <text evidence="5">The sequence shown here is derived from an EMBL/GenBank/DDBJ whole genome shotgun (WGS) entry which is preliminary data.</text>
</comment>
<dbReference type="SUPFAM" id="SSF46785">
    <property type="entry name" value="Winged helix' DNA-binding domain"/>
    <property type="match status" value="1"/>
</dbReference>
<keyword evidence="1" id="KW-0805">Transcription regulation</keyword>
<reference evidence="5 6" key="1">
    <citation type="journal article" date="2016" name="Nat. Commun.">
        <title>Thousands of microbial genomes shed light on interconnected biogeochemical processes in an aquifer system.</title>
        <authorList>
            <person name="Anantharaman K."/>
            <person name="Brown C.T."/>
            <person name="Hug L.A."/>
            <person name="Sharon I."/>
            <person name="Castelle C.J."/>
            <person name="Probst A.J."/>
            <person name="Thomas B.C."/>
            <person name="Singh A."/>
            <person name="Wilkins M.J."/>
            <person name="Karaoz U."/>
            <person name="Brodie E.L."/>
            <person name="Williams K.H."/>
            <person name="Hubbard S.S."/>
            <person name="Banfield J.F."/>
        </authorList>
    </citation>
    <scope>NUCLEOTIDE SEQUENCE [LARGE SCALE GENOMIC DNA]</scope>
</reference>
<sequence length="86" mass="9904">MEKLTKTLKAVANERRLAILKYLKKNQRASVDEIAKNLKFSFAAASKHLLILWRADILQREQKSFYGVYSLKGEQAPIIKDLLSKL</sequence>
<feature type="domain" description="HTH arsR-type" evidence="4">
    <location>
        <begin position="1"/>
        <end position="86"/>
    </location>
</feature>
<dbReference type="PANTHER" id="PTHR43132">
    <property type="entry name" value="ARSENICAL RESISTANCE OPERON REPRESSOR ARSR-RELATED"/>
    <property type="match status" value="1"/>
</dbReference>
<keyword evidence="2" id="KW-0238">DNA-binding</keyword>
<dbReference type="InterPro" id="IPR011991">
    <property type="entry name" value="ArsR-like_HTH"/>
</dbReference>
<evidence type="ECO:0000313" key="6">
    <source>
        <dbReference type="Proteomes" id="UP000178059"/>
    </source>
</evidence>
<dbReference type="InterPro" id="IPR051011">
    <property type="entry name" value="Metal_resp_trans_reg"/>
</dbReference>
<dbReference type="PROSITE" id="PS50987">
    <property type="entry name" value="HTH_ARSR_2"/>
    <property type="match status" value="1"/>
</dbReference>
<dbReference type="PANTHER" id="PTHR43132:SF2">
    <property type="entry name" value="ARSENICAL RESISTANCE OPERON REPRESSOR ARSR-RELATED"/>
    <property type="match status" value="1"/>
</dbReference>
<dbReference type="InterPro" id="IPR036390">
    <property type="entry name" value="WH_DNA-bd_sf"/>
</dbReference>
<evidence type="ECO:0000256" key="3">
    <source>
        <dbReference type="ARBA" id="ARBA00023163"/>
    </source>
</evidence>